<name>A0ABW1V3G0_9BACL</name>
<dbReference type="InterPro" id="IPR013216">
    <property type="entry name" value="Methyltransf_11"/>
</dbReference>
<comment type="caution">
    <text evidence="2">The sequence shown here is derived from an EMBL/GenBank/DDBJ whole genome shotgun (WGS) entry which is preliminary data.</text>
</comment>
<dbReference type="InterPro" id="IPR029063">
    <property type="entry name" value="SAM-dependent_MTases_sf"/>
</dbReference>
<dbReference type="EMBL" id="JBHSTE010000003">
    <property type="protein sequence ID" value="MFC6333028.1"/>
    <property type="molecule type" value="Genomic_DNA"/>
</dbReference>
<feature type="domain" description="Methyltransferase type 11" evidence="1">
    <location>
        <begin position="49"/>
        <end position="142"/>
    </location>
</feature>
<dbReference type="RefSeq" id="WP_379234060.1">
    <property type="nucleotide sequence ID" value="NZ_JBHSTE010000003.1"/>
</dbReference>
<dbReference type="EC" id="2.1.1.-" evidence="2"/>
<organism evidence="2 3">
    <name type="scientific">Paenibacillus septentrionalis</name>
    <dbReference type="NCBI Taxonomy" id="429342"/>
    <lineage>
        <taxon>Bacteria</taxon>
        <taxon>Bacillati</taxon>
        <taxon>Bacillota</taxon>
        <taxon>Bacilli</taxon>
        <taxon>Bacillales</taxon>
        <taxon>Paenibacillaceae</taxon>
        <taxon>Paenibacillus</taxon>
    </lineage>
</organism>
<dbReference type="CDD" id="cd02440">
    <property type="entry name" value="AdoMet_MTases"/>
    <property type="match status" value="1"/>
</dbReference>
<proteinExistence type="predicted"/>
<accession>A0ABW1V3G0</accession>
<protein>
    <submittedName>
        <fullName evidence="2">Class I SAM-dependent methyltransferase</fullName>
        <ecNumber evidence="2">2.1.1.-</ecNumber>
    </submittedName>
</protein>
<dbReference type="Proteomes" id="UP001596233">
    <property type="component" value="Unassembled WGS sequence"/>
</dbReference>
<evidence type="ECO:0000313" key="3">
    <source>
        <dbReference type="Proteomes" id="UP001596233"/>
    </source>
</evidence>
<keyword evidence="3" id="KW-1185">Reference proteome</keyword>
<dbReference type="PANTHER" id="PTHR43861:SF1">
    <property type="entry name" value="TRANS-ACONITATE 2-METHYLTRANSFERASE"/>
    <property type="match status" value="1"/>
</dbReference>
<keyword evidence="2" id="KW-0489">Methyltransferase</keyword>
<dbReference type="GO" id="GO:0008168">
    <property type="term" value="F:methyltransferase activity"/>
    <property type="evidence" value="ECO:0007669"/>
    <property type="project" value="UniProtKB-KW"/>
</dbReference>
<gene>
    <name evidence="2" type="ORF">ACFP56_10370</name>
</gene>
<sequence>MKENVTNAFDKLSTYYEHEDIRYSTYNMYYERPAMVNLFPKNLEGLKVLDAGCAAGWYTDYLLSKGAAPTALDISPEMVEATKRRTKGNAEVLCVDLSKELPFESDTFDLIVSSLTLHYLEDWHKTFEEFSRVLTRDGVFIFSVHHPIMDISIQGANCYNDTELLVDHWKRNDELIEVQFYRRPLQDIINTTNQYFSLVQLVEPIPTEQFRELNPTSYQTLMKRPNFLMIKAINSKT</sequence>
<evidence type="ECO:0000259" key="1">
    <source>
        <dbReference type="Pfam" id="PF08241"/>
    </source>
</evidence>
<dbReference type="GO" id="GO:0032259">
    <property type="term" value="P:methylation"/>
    <property type="evidence" value="ECO:0007669"/>
    <property type="project" value="UniProtKB-KW"/>
</dbReference>
<dbReference type="Pfam" id="PF08241">
    <property type="entry name" value="Methyltransf_11"/>
    <property type="match status" value="1"/>
</dbReference>
<keyword evidence="2" id="KW-0808">Transferase</keyword>
<reference evidence="3" key="1">
    <citation type="journal article" date="2019" name="Int. J. Syst. Evol. Microbiol.">
        <title>The Global Catalogue of Microorganisms (GCM) 10K type strain sequencing project: providing services to taxonomists for standard genome sequencing and annotation.</title>
        <authorList>
            <consortium name="The Broad Institute Genomics Platform"/>
            <consortium name="The Broad Institute Genome Sequencing Center for Infectious Disease"/>
            <person name="Wu L."/>
            <person name="Ma J."/>
        </authorList>
    </citation>
    <scope>NUCLEOTIDE SEQUENCE [LARGE SCALE GENOMIC DNA]</scope>
    <source>
        <strain evidence="3">PCU 280</strain>
    </source>
</reference>
<dbReference type="PANTHER" id="PTHR43861">
    <property type="entry name" value="TRANS-ACONITATE 2-METHYLTRANSFERASE-RELATED"/>
    <property type="match status" value="1"/>
</dbReference>
<dbReference type="Gene3D" id="3.40.50.150">
    <property type="entry name" value="Vaccinia Virus protein VP39"/>
    <property type="match status" value="1"/>
</dbReference>
<evidence type="ECO:0000313" key="2">
    <source>
        <dbReference type="EMBL" id="MFC6333028.1"/>
    </source>
</evidence>
<dbReference type="SUPFAM" id="SSF53335">
    <property type="entry name" value="S-adenosyl-L-methionine-dependent methyltransferases"/>
    <property type="match status" value="1"/>
</dbReference>